<dbReference type="Proteomes" id="UP001611339">
    <property type="component" value="Unassembled WGS sequence"/>
</dbReference>
<reference evidence="1 2" key="1">
    <citation type="submission" date="2024-10" db="EMBL/GenBank/DDBJ databases">
        <title>The Natural Products Discovery Center: Release of the First 8490 Sequenced Strains for Exploring Actinobacteria Biosynthetic Diversity.</title>
        <authorList>
            <person name="Kalkreuter E."/>
            <person name="Kautsar S.A."/>
            <person name="Yang D."/>
            <person name="Bader C.D."/>
            <person name="Teijaro C.N."/>
            <person name="Fluegel L."/>
            <person name="Davis C.M."/>
            <person name="Simpson J.R."/>
            <person name="Lauterbach L."/>
            <person name="Steele A.D."/>
            <person name="Gui C."/>
            <person name="Meng S."/>
            <person name="Li G."/>
            <person name="Viehrig K."/>
            <person name="Ye F."/>
            <person name="Su P."/>
            <person name="Kiefer A.F."/>
            <person name="Nichols A."/>
            <person name="Cepeda A.J."/>
            <person name="Yan W."/>
            <person name="Fan B."/>
            <person name="Jiang Y."/>
            <person name="Adhikari A."/>
            <person name="Zheng C.-J."/>
            <person name="Schuster L."/>
            <person name="Cowan T.M."/>
            <person name="Smanski M.J."/>
            <person name="Chevrette M.G."/>
            <person name="De Carvalho L.P.S."/>
            <person name="Shen B."/>
        </authorList>
    </citation>
    <scope>NUCLEOTIDE SEQUENCE [LARGE SCALE GENOMIC DNA]</scope>
    <source>
        <strain evidence="1 2">NPDC020602</strain>
    </source>
</reference>
<protein>
    <submittedName>
        <fullName evidence="1">Uncharacterized protein</fullName>
    </submittedName>
</protein>
<comment type="caution">
    <text evidence="1">The sequence shown here is derived from an EMBL/GenBank/DDBJ whole genome shotgun (WGS) entry which is preliminary data.</text>
</comment>
<evidence type="ECO:0000313" key="1">
    <source>
        <dbReference type="EMBL" id="MFI1714846.1"/>
    </source>
</evidence>
<accession>A0ABW7U5E7</accession>
<name>A0ABW7U5E7_9ACTN</name>
<keyword evidence="2" id="KW-1185">Reference proteome</keyword>
<proteinExistence type="predicted"/>
<dbReference type="EMBL" id="JBIRUI010000005">
    <property type="protein sequence ID" value="MFI1714846.1"/>
    <property type="molecule type" value="Genomic_DNA"/>
</dbReference>
<evidence type="ECO:0000313" key="2">
    <source>
        <dbReference type="Proteomes" id="UP001611339"/>
    </source>
</evidence>
<gene>
    <name evidence="1" type="ORF">ACH407_14915</name>
</gene>
<dbReference type="RefSeq" id="WP_398709424.1">
    <property type="nucleotide sequence ID" value="NZ_JBIRUI010000005.1"/>
</dbReference>
<organism evidence="1 2">
    <name type="scientific">Streptomyces litmocidini</name>
    <dbReference type="NCBI Taxonomy" id="67318"/>
    <lineage>
        <taxon>Bacteria</taxon>
        <taxon>Bacillati</taxon>
        <taxon>Actinomycetota</taxon>
        <taxon>Actinomycetes</taxon>
        <taxon>Kitasatosporales</taxon>
        <taxon>Streptomycetaceae</taxon>
        <taxon>Streptomyces</taxon>
    </lineage>
</organism>
<sequence length="93" mass="9707">MAALRPPRDAVEDPVEPPRVLLVGDEPRGRVRRPGRARAAVGGDGPELLPPRSAVRLWLRWTAGFLAFPVAGPAGRAVVGPVDEAVSVLVGGS</sequence>